<evidence type="ECO:0000313" key="11">
    <source>
        <dbReference type="Proteomes" id="UP000708148"/>
    </source>
</evidence>
<keyword evidence="11" id="KW-1185">Reference proteome</keyword>
<feature type="transmembrane region" description="Helical" evidence="6">
    <location>
        <begin position="473"/>
        <end position="493"/>
    </location>
</feature>
<evidence type="ECO:0000259" key="8">
    <source>
        <dbReference type="PROSITE" id="PS50801"/>
    </source>
</evidence>
<evidence type="ECO:0000256" key="5">
    <source>
        <dbReference type="SAM" id="MobiDB-lite"/>
    </source>
</evidence>
<dbReference type="Pfam" id="PF00027">
    <property type="entry name" value="cNMP_binding"/>
    <property type="match status" value="1"/>
</dbReference>
<dbReference type="SUPFAM" id="SSF51206">
    <property type="entry name" value="cAMP-binding domain-like"/>
    <property type="match status" value="1"/>
</dbReference>
<sequence>MSTDGRSLSRLPSFPRRMQLGGLISGSDYGLSASPAGSLGRFASGDSHATPTGHRASPGRWHDGAITPASAGVRSPLREEGEGSAARPSLESLEYREGYPPEGGQGSHQTPREQRGLLQFGWPASVPSGASLGSLRSPTIATSNLHKQLEYEKRLQAESGPLEEQPADDLEAGKLTMPLLPTSSKPSIRKSGGHIRFDSVMKAIIYGFINAIVAAPTMVSYGAVVFEDPHFKPFMDLLVKQVFLASALDQVVMVFRSSLPAAIGQVQDVGLIFMSTMASSIMSAGMKMKLTPQEAVGATLVTLSVSTFIVGLLVTATGCLKLAVLVQYVPIPVVGGYLGYVGFFCIMAGAFLSADVERSSWESYMELFSVNDGWNSSLVKLTAGVLCAAILYIVLVKVPHPAALPVTLFAIPLCFFAVMMGCGFTLEDAKAAGWVANATSNSNDPRFWRIWNLFDLGGLYSARGLIFKQIPTMLVLCVMVAFGSSMDIAAVQQEFEGELDYNRELVNVGIGNILSGAAGAGYTGSLIFSQTIFSMRSGVDSRINGIVVALVEFSLFALPFSPVNYLPNFFFGALTMWIGVDILLDWMVMSYGKVTLLEYGMLWLTFIGVVALGLGKGLILGVIVSLLHFTVSYAKVNIMAYSVLPSRGCYLRPFAQRSILEVFSGNIMAVSLSGYIFFGSSVKISKKVQGLVQGMVNGPESGGATLASGTGPSLCPAKSIEKGMPGLGSRRASRIEAAVNSAPKYLLLDFQRVHGIDATAAGSFSTLCKRLRMMGVEPIITHLPRSRSGIRRLLVAHGVIDDSCSAEEALHDGNRLSESYAIKSFDSLQEGLSYCEEHFLDIAVSFDLIPPPASSMQLSEILKSSLSLPKGYTPDDMDFKSAATALQSFLTVKELKAGERLFSIGGKALELCIVEKGKIAVEIDLMRIHHPCLADTHVPEKMSLPTQLRVLGVGPGGVVGEMDFLLRRPRSCYAFCVEDCRLLCLHHDAIERMALLAPRMLNLIQAMLLRSTSMSLSHALQTLERAGRLH</sequence>
<evidence type="ECO:0000256" key="6">
    <source>
        <dbReference type="SAM" id="Phobius"/>
    </source>
</evidence>
<dbReference type="Gene3D" id="2.60.120.10">
    <property type="entry name" value="Jelly Rolls"/>
    <property type="match status" value="1"/>
</dbReference>
<proteinExistence type="predicted"/>
<dbReference type="SUPFAM" id="SSF52091">
    <property type="entry name" value="SpoIIaa-like"/>
    <property type="match status" value="1"/>
</dbReference>
<dbReference type="PROSITE" id="PS50042">
    <property type="entry name" value="CNMP_BINDING_3"/>
    <property type="match status" value="1"/>
</dbReference>
<feature type="transmembrane region" description="Helical" evidence="6">
    <location>
        <begin position="374"/>
        <end position="395"/>
    </location>
</feature>
<protein>
    <submittedName>
        <fullName evidence="9">Uncharacterized protein</fullName>
    </submittedName>
</protein>
<dbReference type="AlphaFoldDB" id="A0A8S1IMH3"/>
<comment type="caution">
    <text evidence="9">The sequence shown here is derived from an EMBL/GenBank/DDBJ whole genome shotgun (WGS) entry which is preliminary data.</text>
</comment>
<evidence type="ECO:0000313" key="10">
    <source>
        <dbReference type="EMBL" id="CAD7700406.1"/>
    </source>
</evidence>
<dbReference type="GO" id="GO:0016020">
    <property type="term" value="C:membrane"/>
    <property type="evidence" value="ECO:0007669"/>
    <property type="project" value="UniProtKB-SubCell"/>
</dbReference>
<feature type="transmembrane region" description="Helical" evidence="6">
    <location>
        <begin position="569"/>
        <end position="589"/>
    </location>
</feature>
<dbReference type="CDD" id="cd07042">
    <property type="entry name" value="STAS_SulP_like_sulfate_transporter"/>
    <property type="match status" value="1"/>
</dbReference>
<feature type="transmembrane region" description="Helical" evidence="6">
    <location>
        <begin position="659"/>
        <end position="678"/>
    </location>
</feature>
<feature type="compositionally biased region" description="Low complexity" evidence="5">
    <location>
        <begin position="1"/>
        <end position="17"/>
    </location>
</feature>
<comment type="subcellular location">
    <subcellularLocation>
        <location evidence="1">Membrane</location>
        <topology evidence="1">Multi-pass membrane protein</topology>
    </subcellularLocation>
</comment>
<dbReference type="Pfam" id="PF00916">
    <property type="entry name" value="Sulfate_transp"/>
    <property type="match status" value="1"/>
</dbReference>
<dbReference type="PANTHER" id="PTHR43310:SF2">
    <property type="entry name" value="SLC26A_SULP TRANSPORTER DOMAIN-CONTAINING PROTEIN"/>
    <property type="match status" value="1"/>
</dbReference>
<dbReference type="Gene3D" id="3.30.750.24">
    <property type="entry name" value="STAS domain"/>
    <property type="match status" value="1"/>
</dbReference>
<dbReference type="EMBL" id="CAJHUC010001253">
    <property type="protein sequence ID" value="CAD7700406.1"/>
    <property type="molecule type" value="Genomic_DNA"/>
</dbReference>
<evidence type="ECO:0000256" key="2">
    <source>
        <dbReference type="ARBA" id="ARBA00022692"/>
    </source>
</evidence>
<evidence type="ECO:0000313" key="9">
    <source>
        <dbReference type="EMBL" id="CAD7694795.1"/>
    </source>
</evidence>
<feature type="transmembrane region" description="Helical" evidence="6">
    <location>
        <begin position="298"/>
        <end position="325"/>
    </location>
</feature>
<keyword evidence="2 6" id="KW-0812">Transmembrane</keyword>
<feature type="transmembrane region" description="Helical" evidence="6">
    <location>
        <begin position="618"/>
        <end position="638"/>
    </location>
</feature>
<organism evidence="9 11">
    <name type="scientific">Ostreobium quekettii</name>
    <dbReference type="NCBI Taxonomy" id="121088"/>
    <lineage>
        <taxon>Eukaryota</taxon>
        <taxon>Viridiplantae</taxon>
        <taxon>Chlorophyta</taxon>
        <taxon>core chlorophytes</taxon>
        <taxon>Ulvophyceae</taxon>
        <taxon>TCBD clade</taxon>
        <taxon>Bryopsidales</taxon>
        <taxon>Ostreobineae</taxon>
        <taxon>Ostreobiaceae</taxon>
        <taxon>Ostreobium</taxon>
    </lineage>
</organism>
<dbReference type="InterPro" id="IPR052706">
    <property type="entry name" value="Membrane-Transporter-like"/>
</dbReference>
<reference evidence="9" key="1">
    <citation type="submission" date="2020-12" db="EMBL/GenBank/DDBJ databases">
        <authorList>
            <person name="Iha C."/>
        </authorList>
    </citation>
    <scope>NUCLEOTIDE SEQUENCE</scope>
</reference>
<dbReference type="OrthoDB" id="409725at2759"/>
<dbReference type="PANTHER" id="PTHR43310">
    <property type="entry name" value="SULFATE TRANSPORTER YBAR-RELATED"/>
    <property type="match status" value="1"/>
</dbReference>
<feature type="domain" description="STAS" evidence="8">
    <location>
        <begin position="666"/>
        <end position="835"/>
    </location>
</feature>
<dbReference type="InterPro" id="IPR036513">
    <property type="entry name" value="STAS_dom_sf"/>
</dbReference>
<feature type="transmembrane region" description="Helical" evidence="6">
    <location>
        <begin position="545"/>
        <end position="563"/>
    </location>
</feature>
<feature type="transmembrane region" description="Helical" evidence="6">
    <location>
        <begin position="337"/>
        <end position="354"/>
    </location>
</feature>
<dbReference type="PROSITE" id="PS50801">
    <property type="entry name" value="STAS"/>
    <property type="match status" value="1"/>
</dbReference>
<accession>A0A8S1IMH3</accession>
<feature type="region of interest" description="Disordered" evidence="5">
    <location>
        <begin position="1"/>
        <end position="112"/>
    </location>
</feature>
<dbReference type="Proteomes" id="UP000708148">
    <property type="component" value="Unassembled WGS sequence"/>
</dbReference>
<keyword evidence="3 6" id="KW-1133">Transmembrane helix</keyword>
<feature type="transmembrane region" description="Helical" evidence="6">
    <location>
        <begin position="513"/>
        <end position="533"/>
    </location>
</feature>
<evidence type="ECO:0000256" key="1">
    <source>
        <dbReference type="ARBA" id="ARBA00004141"/>
    </source>
</evidence>
<dbReference type="Pfam" id="PF01740">
    <property type="entry name" value="STAS"/>
    <property type="match status" value="1"/>
</dbReference>
<dbReference type="EMBL" id="CAJHUC010000253">
    <property type="protein sequence ID" value="CAD7694795.1"/>
    <property type="molecule type" value="Genomic_DNA"/>
</dbReference>
<dbReference type="InterPro" id="IPR018490">
    <property type="entry name" value="cNMP-bd_dom_sf"/>
</dbReference>
<keyword evidence="4 6" id="KW-0472">Membrane</keyword>
<gene>
    <name evidence="9" type="ORF">OSTQU699_LOCUS158</name>
    <name evidence="10" type="ORF">OSTQU699_LOCUS5765</name>
</gene>
<dbReference type="InterPro" id="IPR000595">
    <property type="entry name" value="cNMP-bd_dom"/>
</dbReference>
<name>A0A8S1IMH3_9CHLO</name>
<dbReference type="InterPro" id="IPR014710">
    <property type="entry name" value="RmlC-like_jellyroll"/>
</dbReference>
<dbReference type="InterPro" id="IPR002645">
    <property type="entry name" value="STAS_dom"/>
</dbReference>
<evidence type="ECO:0000256" key="3">
    <source>
        <dbReference type="ARBA" id="ARBA00022989"/>
    </source>
</evidence>
<evidence type="ECO:0000259" key="7">
    <source>
        <dbReference type="PROSITE" id="PS50042"/>
    </source>
</evidence>
<feature type="domain" description="Cyclic nucleotide-binding" evidence="7">
    <location>
        <begin position="890"/>
        <end position="1011"/>
    </location>
</feature>
<dbReference type="InterPro" id="IPR011547">
    <property type="entry name" value="SLC26A/SulP_dom"/>
</dbReference>
<feature type="transmembrane region" description="Helical" evidence="6">
    <location>
        <begin position="203"/>
        <end position="226"/>
    </location>
</feature>
<feature type="transmembrane region" description="Helical" evidence="6">
    <location>
        <begin position="402"/>
        <end position="426"/>
    </location>
</feature>
<evidence type="ECO:0000256" key="4">
    <source>
        <dbReference type="ARBA" id="ARBA00023136"/>
    </source>
</evidence>